<accession>A0A224Y7H5</accession>
<organism evidence="1">
    <name type="scientific">Rhipicephalus zambeziensis</name>
    <dbReference type="NCBI Taxonomy" id="60191"/>
    <lineage>
        <taxon>Eukaryota</taxon>
        <taxon>Metazoa</taxon>
        <taxon>Ecdysozoa</taxon>
        <taxon>Arthropoda</taxon>
        <taxon>Chelicerata</taxon>
        <taxon>Arachnida</taxon>
        <taxon>Acari</taxon>
        <taxon>Parasitiformes</taxon>
        <taxon>Ixodida</taxon>
        <taxon>Ixodoidea</taxon>
        <taxon>Ixodidae</taxon>
        <taxon>Rhipicephalinae</taxon>
        <taxon>Rhipicephalus</taxon>
        <taxon>Rhipicephalus</taxon>
    </lineage>
</organism>
<dbReference type="EMBL" id="GFPF01002391">
    <property type="protein sequence ID" value="MAA13537.1"/>
    <property type="molecule type" value="Transcribed_RNA"/>
</dbReference>
<dbReference type="AlphaFoldDB" id="A0A224Y7H5"/>
<sequence>MKIRQICVLPIILIVAERSQRQISFYVIVGNSMLHCNEVLPTANSARSRAPGLAFETSALCKANIDSHVLPPLATPASTLSNRQLCNLQIVVPQPHNLIMMVTNC</sequence>
<evidence type="ECO:0000313" key="1">
    <source>
        <dbReference type="EMBL" id="MAA13537.1"/>
    </source>
</evidence>
<proteinExistence type="predicted"/>
<protein>
    <submittedName>
        <fullName evidence="1">Uncharacterized protein</fullName>
    </submittedName>
</protein>
<reference evidence="1" key="1">
    <citation type="journal article" date="2017" name="Parasit. Vectors">
        <title>Sialotranscriptomics of Rhipicephalus zambeziensis reveals intricate expression profiles of secretory proteins and suggests tight temporal transcriptional regulation during blood-feeding.</title>
        <authorList>
            <person name="de Castro M.H."/>
            <person name="de Klerk D."/>
            <person name="Pienaar R."/>
            <person name="Rees D.J.G."/>
            <person name="Mans B.J."/>
        </authorList>
    </citation>
    <scope>NUCLEOTIDE SEQUENCE</scope>
    <source>
        <tissue evidence="1">Salivary glands</tissue>
    </source>
</reference>
<name>A0A224Y7H5_9ACAR</name>